<comment type="caution">
    <text evidence="1">The sequence shown here is derived from an EMBL/GenBank/DDBJ whole genome shotgun (WGS) entry which is preliminary data.</text>
</comment>
<gene>
    <name evidence="1" type="ORF">MJO28_008277</name>
</gene>
<dbReference type="Proteomes" id="UP001060170">
    <property type="component" value="Chromosome 8"/>
</dbReference>
<reference evidence="2" key="2">
    <citation type="journal article" date="2018" name="Mol. Plant Microbe Interact.">
        <title>Genome sequence resources for the wheat stripe rust pathogen (Puccinia striiformis f. sp. tritici) and the barley stripe rust pathogen (Puccinia striiformis f. sp. hordei).</title>
        <authorList>
            <person name="Xia C."/>
            <person name="Wang M."/>
            <person name="Yin C."/>
            <person name="Cornejo O.E."/>
            <person name="Hulbert S.H."/>
            <person name="Chen X."/>
        </authorList>
    </citation>
    <scope>NUCLEOTIDE SEQUENCE [LARGE SCALE GENOMIC DNA]</scope>
    <source>
        <strain evidence="2">93-210</strain>
    </source>
</reference>
<proteinExistence type="predicted"/>
<name>A0ACC0E9Z6_9BASI</name>
<sequence length="177" mass="19940">MLRLREQRNALKREVSPPASHSPSQEKVLCDHHSTLHPFHIYLAAQNLDFQTQHYHLYPSKMHLSTSAIIFVTITCGLPAVLSTWRDPTQWTFECKTDHTAVCIKDKSGGGYWAILATSYSPHPGEPDPSKYNCIRSQATQQGCCLPGAPHLFAPGPYTPLTAVDYDRFMCQTLRRS</sequence>
<accession>A0ACC0E9Z6</accession>
<keyword evidence="2" id="KW-1185">Reference proteome</keyword>
<protein>
    <submittedName>
        <fullName evidence="1">Uncharacterized protein</fullName>
    </submittedName>
</protein>
<evidence type="ECO:0000313" key="1">
    <source>
        <dbReference type="EMBL" id="KAI7949456.1"/>
    </source>
</evidence>
<organism evidence="1 2">
    <name type="scientific">Puccinia striiformis f. sp. tritici</name>
    <dbReference type="NCBI Taxonomy" id="168172"/>
    <lineage>
        <taxon>Eukaryota</taxon>
        <taxon>Fungi</taxon>
        <taxon>Dikarya</taxon>
        <taxon>Basidiomycota</taxon>
        <taxon>Pucciniomycotina</taxon>
        <taxon>Pucciniomycetes</taxon>
        <taxon>Pucciniales</taxon>
        <taxon>Pucciniaceae</taxon>
        <taxon>Puccinia</taxon>
    </lineage>
</organism>
<evidence type="ECO:0000313" key="2">
    <source>
        <dbReference type="Proteomes" id="UP001060170"/>
    </source>
</evidence>
<reference evidence="2" key="1">
    <citation type="journal article" date="2018" name="BMC Genomics">
        <title>Genomic insights into host adaptation between the wheat stripe rust pathogen (Puccinia striiformis f. sp. tritici) and the barley stripe rust pathogen (Puccinia striiformis f. sp. hordei).</title>
        <authorList>
            <person name="Xia C."/>
            <person name="Wang M."/>
            <person name="Yin C."/>
            <person name="Cornejo O.E."/>
            <person name="Hulbert S.H."/>
            <person name="Chen X."/>
        </authorList>
    </citation>
    <scope>NUCLEOTIDE SEQUENCE [LARGE SCALE GENOMIC DNA]</scope>
    <source>
        <strain evidence="2">93-210</strain>
    </source>
</reference>
<reference evidence="1 2" key="3">
    <citation type="journal article" date="2022" name="Microbiol. Spectr.">
        <title>Folding features and dynamics of 3D genome architecture in plant fungal pathogens.</title>
        <authorList>
            <person name="Xia C."/>
        </authorList>
    </citation>
    <scope>NUCLEOTIDE SEQUENCE [LARGE SCALE GENOMIC DNA]</scope>
    <source>
        <strain evidence="1 2">93-210</strain>
    </source>
</reference>
<dbReference type="EMBL" id="CM045872">
    <property type="protein sequence ID" value="KAI7949456.1"/>
    <property type="molecule type" value="Genomic_DNA"/>
</dbReference>